<evidence type="ECO:0000259" key="2">
    <source>
        <dbReference type="Pfam" id="PF03972"/>
    </source>
</evidence>
<dbReference type="InterPro" id="IPR045336">
    <property type="entry name" value="MmgE_PrpD_N"/>
</dbReference>
<dbReference type="Gene3D" id="1.10.4100.10">
    <property type="entry name" value="2-methylcitrate dehydratase PrpD"/>
    <property type="match status" value="1"/>
</dbReference>
<evidence type="ECO:0000313" key="5">
    <source>
        <dbReference type="Proteomes" id="UP000308917"/>
    </source>
</evidence>
<comment type="similarity">
    <text evidence="1">Belongs to the PrpD family.</text>
</comment>
<dbReference type="PANTHER" id="PTHR16943">
    <property type="entry name" value="2-METHYLCITRATE DEHYDRATASE-RELATED"/>
    <property type="match status" value="1"/>
</dbReference>
<dbReference type="Pfam" id="PF03972">
    <property type="entry name" value="MmgE_PrpD_N"/>
    <property type="match status" value="1"/>
</dbReference>
<dbReference type="InterPro" id="IPR036148">
    <property type="entry name" value="MmgE/PrpD_sf"/>
</dbReference>
<feature type="domain" description="MmgE/PrpD N-terminal" evidence="2">
    <location>
        <begin position="18"/>
        <end position="263"/>
    </location>
</feature>
<dbReference type="EMBL" id="STFG01000023">
    <property type="protein sequence ID" value="THT98085.1"/>
    <property type="molecule type" value="Genomic_DNA"/>
</dbReference>
<sequence>MRIVEPRIPLSSDRSTTQIAQWLQQLELAEIPHHVRQYARTSLLDVLAVAWAAGHSEGVPALQRVIQSSPIPTDGVHAHAPQPGHASLWGTALQAPAAEAAFHNSARAAALDFDTVHETGGVHADIVIAPVVLAIGQSVGASGAEVLTAHIAATEVLLRLGRATQTSSGWFRTSIYGVFGAAAAAARLLQLTPEQTSNALGIALSLAAGTQQASEEKTLTKRLQAAFAAQAGISAARLAQQGFTGPAHPFDGHFGLFALYDQADPSRAFHDLGETYLLPDTRFKLYPTCACSHAAIQAAIALYQQHALPLTHIHSGEIVITPYMNRMTGAPFVPQGNTEVLAQFNVRYAVATALRFGVFSVHHLQPKAVLDPDTTALAQRLVITVLPDALTRFAPATVHIRDAAGNTYSAHTTAQPGTIDNPIAPAWLDAKADSAFGYGPDALSPAATQALRQRIATLETSASIRALFSNLATLHPTP</sequence>
<dbReference type="InterPro" id="IPR005656">
    <property type="entry name" value="MmgE_PrpD"/>
</dbReference>
<protein>
    <submittedName>
        <fullName evidence="4">MmgE/PrpD family protein</fullName>
    </submittedName>
</protein>
<dbReference type="InterPro" id="IPR042188">
    <property type="entry name" value="MmgE/PrpD_sf_2"/>
</dbReference>
<dbReference type="InterPro" id="IPR045337">
    <property type="entry name" value="MmgE_PrpD_C"/>
</dbReference>
<dbReference type="Proteomes" id="UP000308917">
    <property type="component" value="Unassembled WGS sequence"/>
</dbReference>
<dbReference type="Pfam" id="PF19305">
    <property type="entry name" value="MmgE_PrpD_C"/>
    <property type="match status" value="1"/>
</dbReference>
<name>A0A4V4GQV5_9BURK</name>
<proteinExistence type="inferred from homology"/>
<organism evidence="4 5">
    <name type="scientific">Lampropedia puyangensis</name>
    <dbReference type="NCBI Taxonomy" id="1330072"/>
    <lineage>
        <taxon>Bacteria</taxon>
        <taxon>Pseudomonadati</taxon>
        <taxon>Pseudomonadota</taxon>
        <taxon>Betaproteobacteria</taxon>
        <taxon>Burkholderiales</taxon>
        <taxon>Comamonadaceae</taxon>
        <taxon>Lampropedia</taxon>
    </lineage>
</organism>
<comment type="caution">
    <text evidence="4">The sequence shown here is derived from an EMBL/GenBank/DDBJ whole genome shotgun (WGS) entry which is preliminary data.</text>
</comment>
<dbReference type="GO" id="GO:0016829">
    <property type="term" value="F:lyase activity"/>
    <property type="evidence" value="ECO:0007669"/>
    <property type="project" value="InterPro"/>
</dbReference>
<dbReference type="OrthoDB" id="9797528at2"/>
<accession>A0A4V4GQV5</accession>
<dbReference type="RefSeq" id="WP_136574567.1">
    <property type="nucleotide sequence ID" value="NZ_STFG01000023.1"/>
</dbReference>
<feature type="domain" description="MmgE/PrpD C-terminal" evidence="3">
    <location>
        <begin position="286"/>
        <end position="435"/>
    </location>
</feature>
<keyword evidence="5" id="KW-1185">Reference proteome</keyword>
<evidence type="ECO:0000313" key="4">
    <source>
        <dbReference type="EMBL" id="THT98085.1"/>
    </source>
</evidence>
<gene>
    <name evidence="4" type="ORF">E9531_14895</name>
</gene>
<reference evidence="4 5" key="1">
    <citation type="journal article" date="2015" name="Antonie Van Leeuwenhoek">
        <title>Lampropedia puyangensis sp. nov., isolated from symptomatic bark of Populus ? euramericana canker and emended description of Lampropedia hyalina (Ehrenberg 1832) Lee et al. 2004.</title>
        <authorList>
            <person name="Li Y."/>
            <person name="Wang T."/>
            <person name="Piao C.G."/>
            <person name="Wang L.F."/>
            <person name="Tian G.Z."/>
            <person name="Zhu T.H."/>
            <person name="Guo M.W."/>
        </authorList>
    </citation>
    <scope>NUCLEOTIDE SEQUENCE [LARGE SCALE GENOMIC DNA]</scope>
    <source>
        <strain evidence="4 5">2-bin</strain>
    </source>
</reference>
<dbReference type="PANTHER" id="PTHR16943:SF8">
    <property type="entry name" value="2-METHYLCITRATE DEHYDRATASE"/>
    <property type="match status" value="1"/>
</dbReference>
<dbReference type="SUPFAM" id="SSF103378">
    <property type="entry name" value="2-methylcitrate dehydratase PrpD"/>
    <property type="match status" value="1"/>
</dbReference>
<evidence type="ECO:0000256" key="1">
    <source>
        <dbReference type="ARBA" id="ARBA00006174"/>
    </source>
</evidence>
<dbReference type="Gene3D" id="3.30.1330.120">
    <property type="entry name" value="2-methylcitrate dehydratase PrpD"/>
    <property type="match status" value="1"/>
</dbReference>
<dbReference type="AlphaFoldDB" id="A0A4V4GQV5"/>
<dbReference type="InterPro" id="IPR042183">
    <property type="entry name" value="MmgE/PrpD_sf_1"/>
</dbReference>
<evidence type="ECO:0000259" key="3">
    <source>
        <dbReference type="Pfam" id="PF19305"/>
    </source>
</evidence>